<dbReference type="Proteomes" id="UP000603295">
    <property type="component" value="Unassembled WGS sequence"/>
</dbReference>
<protein>
    <recommendedName>
        <fullName evidence="1">GmrSD restriction endonucleases N-terminal domain-containing protein</fullName>
    </recommendedName>
</protein>
<organism evidence="2 3">
    <name type="scientific">Limosilactobacillus caviae</name>
    <dbReference type="NCBI Taxonomy" id="1769424"/>
    <lineage>
        <taxon>Bacteria</taxon>
        <taxon>Bacillati</taxon>
        <taxon>Bacillota</taxon>
        <taxon>Bacilli</taxon>
        <taxon>Lactobacillales</taxon>
        <taxon>Lactobacillaceae</taxon>
        <taxon>Limosilactobacillus</taxon>
    </lineage>
</organism>
<comment type="caution">
    <text evidence="2">The sequence shown here is derived from an EMBL/GenBank/DDBJ whole genome shotgun (WGS) entry which is preliminary data.</text>
</comment>
<gene>
    <name evidence="2" type="ORF">GCM10011459_21740</name>
</gene>
<reference evidence="3" key="1">
    <citation type="journal article" date="2019" name="Int. J. Syst. Evol. Microbiol.">
        <title>The Global Catalogue of Microorganisms (GCM) 10K type strain sequencing project: providing services to taxonomists for standard genome sequencing and annotation.</title>
        <authorList>
            <consortium name="The Broad Institute Genomics Platform"/>
            <consortium name="The Broad Institute Genome Sequencing Center for Infectious Disease"/>
            <person name="Wu L."/>
            <person name="Ma J."/>
        </authorList>
    </citation>
    <scope>NUCLEOTIDE SEQUENCE [LARGE SCALE GENOMIC DNA]</scope>
    <source>
        <strain evidence="3">CCM 8609</strain>
    </source>
</reference>
<dbReference type="Pfam" id="PF03235">
    <property type="entry name" value="GmrSD_N"/>
    <property type="match status" value="1"/>
</dbReference>
<dbReference type="EMBL" id="BMDS01000018">
    <property type="protein sequence ID" value="GGI64340.1"/>
    <property type="molecule type" value="Genomic_DNA"/>
</dbReference>
<dbReference type="InterPro" id="IPR004919">
    <property type="entry name" value="GmrSD_N"/>
</dbReference>
<evidence type="ECO:0000313" key="2">
    <source>
        <dbReference type="EMBL" id="GGI64340.1"/>
    </source>
</evidence>
<proteinExistence type="predicted"/>
<accession>A0ABQ2C7M6</accession>
<evidence type="ECO:0000259" key="1">
    <source>
        <dbReference type="Pfam" id="PF03235"/>
    </source>
</evidence>
<dbReference type="PANTHER" id="PTHR39639">
    <property type="entry name" value="CHROMOSOME 16, WHOLE GENOME SHOTGUN SEQUENCE"/>
    <property type="match status" value="1"/>
</dbReference>
<keyword evidence="3" id="KW-1185">Reference proteome</keyword>
<sequence length="378" mass="44395">MRALSLKYLEKGMFIKMDERLESQYENSVQSIKTDQYSLSVGELINMYKDGDMIIDPEYQRYYRWKMEQRSSFIESMILGIPVPSIFVSQDGSGKWDVIDGLQRISTLLQLTGELKNEKPLVLKETKFLPALRDKTWETLGPNFQRRLKRRRINAIIIDSSNNTSIKYELFQRLNTNGTNLSPQEIRNVVIAMANHNLFRETKSLSQNESFKKIISNMTKRQRNEQLDKELIDECYILLTVPAQSMNPSDDLQEFITKKLIDNDKLLENLDSNGKKMLDVFELMARILGDKASKAYKNGKYGKRFMRPIFEMTFVYTAFHKQKIEYNNEVLEQYHKKIFKSALYEEITKRGMRPVDRIKKILLFKGDLNVKKANKNSR</sequence>
<feature type="domain" description="GmrSD restriction endonucleases N-terminal" evidence="1">
    <location>
        <begin position="41"/>
        <end position="188"/>
    </location>
</feature>
<evidence type="ECO:0000313" key="3">
    <source>
        <dbReference type="Proteomes" id="UP000603295"/>
    </source>
</evidence>
<dbReference type="PANTHER" id="PTHR39639:SF1">
    <property type="entry name" value="DUF262 DOMAIN-CONTAINING PROTEIN"/>
    <property type="match status" value="1"/>
</dbReference>
<name>A0ABQ2C7M6_9LACO</name>